<name>A0A1F5QZE8_9BACT</name>
<dbReference type="Proteomes" id="UP000177230">
    <property type="component" value="Unassembled WGS sequence"/>
</dbReference>
<dbReference type="EMBL" id="MFFM01000051">
    <property type="protein sequence ID" value="OGF07203.1"/>
    <property type="molecule type" value="Genomic_DNA"/>
</dbReference>
<dbReference type="InterPro" id="IPR016195">
    <property type="entry name" value="Pol/histidinol_Pase-like"/>
</dbReference>
<accession>A0A1F5QZE8</accession>
<dbReference type="Gene3D" id="3.20.20.140">
    <property type="entry name" value="Metal-dependent hydrolases"/>
    <property type="match status" value="1"/>
</dbReference>
<protein>
    <recommendedName>
        <fullName evidence="3">Polymerase/histidinol phosphatase N-terminal domain-containing protein</fullName>
    </recommendedName>
</protein>
<gene>
    <name evidence="1" type="ORF">A2024_09810</name>
</gene>
<sequence length="448" mass="50110">MRMIFRILFLCLLCIWVGVSQAEYRCFYGNLHAHTSYSDGESTPDTAYAYARDVARVDVQALTEHNNGGSFGGVSYSITPEHYQNLRLIADTMTAPGRFVALSGQEVGSIGSSGFGHINIWEAPGLWPYNNTDLLGCYSWILGQGYPAMYCHPDSSWNSNFNDLYYYQDYDRAMDLIEVINSSSLYEDAYFRALEKGWHVGASSNQDNHHRDWGHRVNYYGNIPLTGIWADTLTKPAILEALQARRTTAMEVSPADDRIELLLSVDGRYQGQHFIRQEGTAKIRIEARASTSFASLLLYSNGIPSDTFNLVPASNQTVWELEKSIGLGTVYYFVKALQTDGDRAWTSPVHIDGVAEKSPVVTWPTPIRNFSRIVFTPLPGAISVKAVIFDLSGQKIKEITGSQPDQPIGWDGKDARGRQVMNGVYFIRLEQRSATETRTSLGKTMVSR</sequence>
<evidence type="ECO:0008006" key="3">
    <source>
        <dbReference type="Google" id="ProtNLM"/>
    </source>
</evidence>
<reference evidence="1 2" key="1">
    <citation type="journal article" date="2016" name="Nat. Commun.">
        <title>Thousands of microbial genomes shed light on interconnected biogeochemical processes in an aquifer system.</title>
        <authorList>
            <person name="Anantharaman K."/>
            <person name="Brown C.T."/>
            <person name="Hug L.A."/>
            <person name="Sharon I."/>
            <person name="Castelle C.J."/>
            <person name="Probst A.J."/>
            <person name="Thomas B.C."/>
            <person name="Singh A."/>
            <person name="Wilkins M.J."/>
            <person name="Karaoz U."/>
            <person name="Brodie E.L."/>
            <person name="Williams K.H."/>
            <person name="Hubbard S.S."/>
            <person name="Banfield J.F."/>
        </authorList>
    </citation>
    <scope>NUCLEOTIDE SEQUENCE [LARGE SCALE GENOMIC DNA]</scope>
</reference>
<dbReference type="AlphaFoldDB" id="A0A1F5QZE8"/>
<dbReference type="SUPFAM" id="SSF89550">
    <property type="entry name" value="PHP domain-like"/>
    <property type="match status" value="1"/>
</dbReference>
<dbReference type="Gene3D" id="2.60.40.4070">
    <property type="match status" value="1"/>
</dbReference>
<dbReference type="NCBIfam" id="NF038032">
    <property type="entry name" value="CehA_McbA_metalo"/>
    <property type="match status" value="1"/>
</dbReference>
<organism evidence="1 2">
    <name type="scientific">Candidatus Edwardsbacteria bacterium GWF2_54_11</name>
    <dbReference type="NCBI Taxonomy" id="1817851"/>
    <lineage>
        <taxon>Bacteria</taxon>
        <taxon>Candidatus Edwardsiibacteriota</taxon>
    </lineage>
</organism>
<proteinExistence type="predicted"/>
<evidence type="ECO:0000313" key="1">
    <source>
        <dbReference type="EMBL" id="OGF07203.1"/>
    </source>
</evidence>
<evidence type="ECO:0000313" key="2">
    <source>
        <dbReference type="Proteomes" id="UP000177230"/>
    </source>
</evidence>
<comment type="caution">
    <text evidence="1">The sequence shown here is derived from an EMBL/GenBank/DDBJ whole genome shotgun (WGS) entry which is preliminary data.</text>
</comment>